<reference evidence="1" key="1">
    <citation type="journal article" date="2014" name="Int. J. Syst. Evol. Microbiol.">
        <title>Complete genome sequence of Corynebacterium casei LMG S-19264T (=DSM 44701T), isolated from a smear-ripened cheese.</title>
        <authorList>
            <consortium name="US DOE Joint Genome Institute (JGI-PGF)"/>
            <person name="Walter F."/>
            <person name="Albersmeier A."/>
            <person name="Kalinowski J."/>
            <person name="Ruckert C."/>
        </authorList>
    </citation>
    <scope>NUCLEOTIDE SEQUENCE</scope>
    <source>
        <strain evidence="1">CGMCC 1.12924</strain>
    </source>
</reference>
<evidence type="ECO:0000313" key="2">
    <source>
        <dbReference type="Proteomes" id="UP000652231"/>
    </source>
</evidence>
<dbReference type="RefSeq" id="WP_188440920.1">
    <property type="nucleotide sequence ID" value="NZ_BMGK01000005.1"/>
</dbReference>
<dbReference type="Gene3D" id="2.60.40.10">
    <property type="entry name" value="Immunoglobulins"/>
    <property type="match status" value="1"/>
</dbReference>
<proteinExistence type="predicted"/>
<keyword evidence="2" id="KW-1185">Reference proteome</keyword>
<dbReference type="Proteomes" id="UP000652231">
    <property type="component" value="Unassembled WGS sequence"/>
</dbReference>
<dbReference type="EMBL" id="BMGK01000005">
    <property type="protein sequence ID" value="GGD91205.1"/>
    <property type="molecule type" value="Genomic_DNA"/>
</dbReference>
<protein>
    <submittedName>
        <fullName evidence="1">T9SS C-terminal target domain-containing protein</fullName>
    </submittedName>
</protein>
<dbReference type="InterPro" id="IPR049804">
    <property type="entry name" value="Choice_anch_L"/>
</dbReference>
<dbReference type="NCBIfam" id="TIGR04131">
    <property type="entry name" value="Bac_Flav_CTERM"/>
    <property type="match status" value="1"/>
</dbReference>
<dbReference type="AlphaFoldDB" id="A0A8J2V9S5"/>
<dbReference type="InterPro" id="IPR026341">
    <property type="entry name" value="T9SS_type_B"/>
</dbReference>
<dbReference type="Pfam" id="PF13585">
    <property type="entry name" value="CHU_C"/>
    <property type="match status" value="1"/>
</dbReference>
<dbReference type="InterPro" id="IPR013783">
    <property type="entry name" value="Ig-like_fold"/>
</dbReference>
<organism evidence="1 2">
    <name type="scientific">Planktosalinus lacus</name>
    <dbReference type="NCBI Taxonomy" id="1526573"/>
    <lineage>
        <taxon>Bacteria</taxon>
        <taxon>Pseudomonadati</taxon>
        <taxon>Bacteroidota</taxon>
        <taxon>Flavobacteriia</taxon>
        <taxon>Flavobacteriales</taxon>
        <taxon>Flavobacteriaceae</taxon>
        <taxon>Planktosalinus</taxon>
    </lineage>
</organism>
<reference evidence="1" key="2">
    <citation type="submission" date="2020-09" db="EMBL/GenBank/DDBJ databases">
        <authorList>
            <person name="Sun Q."/>
            <person name="Zhou Y."/>
        </authorList>
    </citation>
    <scope>NUCLEOTIDE SEQUENCE</scope>
    <source>
        <strain evidence="1">CGMCC 1.12924</strain>
    </source>
</reference>
<evidence type="ECO:0000313" key="1">
    <source>
        <dbReference type="EMBL" id="GGD91205.1"/>
    </source>
</evidence>
<dbReference type="NCBIfam" id="NF038133">
    <property type="entry name" value="choice_anch_L"/>
    <property type="match status" value="1"/>
</dbReference>
<name>A0A8J2V9S5_9FLAO</name>
<comment type="caution">
    <text evidence="1">The sequence shown here is derived from an EMBL/GenBank/DDBJ whole genome shotgun (WGS) entry which is preliminary data.</text>
</comment>
<accession>A0A8J2V9S5</accession>
<sequence length="774" mass="85766">MRFKLPLFLFVLIQNFCFSQYIEVQDTFSAQQLVENILINSPCANVSNFSATGWQENRSYGYFSNTSEGFPFQEGIILSTGKAVSAEGPNNSLLSEGNNSWQGDADLETAIGESNSVNATVLEFDFMPIADKMIFEYVFSSEQYYGYNNPNQCNYSDGFAFLLKEVNSQENYDNLAVVPGTNIPVKITTIRGEGTICPAANQQFFDTFNGTEHPTNFNGQTNVLRAEANVTPGVLYHIKLVIADQENSLYDSAIFLGGGTFDVETDIGSDRLFATGNPLCFGENLELDASYTGNNQYQWFRNGSILPGETNPTYTITQDGFYEVEIVLENSNCDINGTISVEYEEPITLQNITLIQCEEANSGYAVFNLYDAQEQIIDGNNNLQLEAFFTSQQNAENNTNSIQNPTSFANTSVNQVVYARAALQTGCSSIAGVTLSTTTSFYTPFELVNCSLPNNPSVASFNLSEIILDLQNEYGLNLQVSFHEDLNEALEGSNELTSPFINTNPVMQTIYARLTENGNCSGIVPVYLTVIPSPQFSGPEEMTYCLNTFPEPIILDSGVIGDVSDFSFRWNTGAFTPTVQVNEPGVYEVEVSYTYNYNGTNYTCTSTRTITVIASELPNLNYELSGKYGNQTVTINAEGSGNYLYALNNPDGPFQESNVFENLSGGIYTVYVIDLNGCGVKSLKVFVVGFPNYFTPNCDGVNDYWTVKGVNLRDNLIKNLVIFDRYGKILHWLDFSSYGWDGTNRGRPLPSSDYWFKATFEDGSIYGGHFTLKR</sequence>
<gene>
    <name evidence="1" type="ORF">GCM10011312_13750</name>
</gene>